<protein>
    <submittedName>
        <fullName evidence="2">Uncharacterized protein</fullName>
    </submittedName>
</protein>
<dbReference type="AlphaFoldDB" id="A0AAF3FS29"/>
<organism evidence="1 2">
    <name type="scientific">Mesorhabditis belari</name>
    <dbReference type="NCBI Taxonomy" id="2138241"/>
    <lineage>
        <taxon>Eukaryota</taxon>
        <taxon>Metazoa</taxon>
        <taxon>Ecdysozoa</taxon>
        <taxon>Nematoda</taxon>
        <taxon>Chromadorea</taxon>
        <taxon>Rhabditida</taxon>
        <taxon>Rhabditina</taxon>
        <taxon>Rhabditomorpha</taxon>
        <taxon>Rhabditoidea</taxon>
        <taxon>Rhabditidae</taxon>
        <taxon>Mesorhabditinae</taxon>
        <taxon>Mesorhabditis</taxon>
    </lineage>
</organism>
<keyword evidence="1" id="KW-1185">Reference proteome</keyword>
<accession>A0AAF3FS29</accession>
<proteinExistence type="predicted"/>
<reference evidence="2" key="1">
    <citation type="submission" date="2024-02" db="UniProtKB">
        <authorList>
            <consortium name="WormBaseParasite"/>
        </authorList>
    </citation>
    <scope>IDENTIFICATION</scope>
</reference>
<dbReference type="WBParaSite" id="MBELARI_LOCUS8916">
    <property type="protein sequence ID" value="MBELARI_LOCUS8916"/>
    <property type="gene ID" value="MBELARI_LOCUS8916"/>
</dbReference>
<dbReference type="Proteomes" id="UP000887575">
    <property type="component" value="Unassembled WGS sequence"/>
</dbReference>
<evidence type="ECO:0000313" key="2">
    <source>
        <dbReference type="WBParaSite" id="MBELARI_LOCUS8916"/>
    </source>
</evidence>
<sequence>MSFADSTQDCQLASFLFLTGECIATPVNDPQMAQEHIIEAGVPGLADIYPETYLDHEVAYDKLYEGRMRVIIDRYLTVLTSARLHIMRCALHGLLYPPKREKRCMEDEQMPKVARPMSCPMPLCRKPYPKCAICLRGYGTPVVGYDHHMGHAAAHAFAFAW</sequence>
<evidence type="ECO:0000313" key="1">
    <source>
        <dbReference type="Proteomes" id="UP000887575"/>
    </source>
</evidence>
<name>A0AAF3FS29_9BILA</name>